<reference evidence="5 6" key="1">
    <citation type="journal article" date="2016" name="ISME J.">
        <title>Chasing the elusive Euryarchaeota class WSA2: genomes reveal a uniquely fastidious methyl-reducing methanogen.</title>
        <authorList>
            <person name="Nobu M.K."/>
            <person name="Narihiro T."/>
            <person name="Kuroda K."/>
            <person name="Mei R."/>
            <person name="Liu W.T."/>
        </authorList>
    </citation>
    <scope>NUCLEOTIDE SEQUENCE [LARGE SCALE GENOMIC DNA]</scope>
    <source>
        <strain evidence="2">B03fssc0709_Meth_Bin005</strain>
        <strain evidence="3">B15fssc0709_Meth_Bin003</strain>
        <strain evidence="4">BMIXfssc0709_Meth_Bin006</strain>
    </source>
</reference>
<proteinExistence type="predicted"/>
<dbReference type="EMBL" id="LNJC01000001">
    <property type="protein sequence ID" value="KYC51473.1"/>
    <property type="molecule type" value="Genomic_DNA"/>
</dbReference>
<sequence>MTSKKVVTKKGMIYRVVFIAVLMVSGLLLNFYNIGENELFGYSTVGNYLIYIGFVMILVTSMMYFTKREKIIDERIEMIRYKAGTMTFMAFIFFAFAIIILDGIQPITMRYSLFISYMVCAILVFYVIAYKVLDRKY</sequence>
<name>A0A150IKA3_9EURY</name>
<evidence type="ECO:0000313" key="6">
    <source>
        <dbReference type="Proteomes" id="UP000092401"/>
    </source>
</evidence>
<dbReference type="AlphaFoldDB" id="A0A150IKA3"/>
<dbReference type="InterPro" id="IPR019235">
    <property type="entry name" value="DUF2178_TM"/>
</dbReference>
<keyword evidence="1" id="KW-1133">Transmembrane helix</keyword>
<dbReference type="Pfam" id="PF09946">
    <property type="entry name" value="DUF2178"/>
    <property type="match status" value="1"/>
</dbReference>
<dbReference type="Proteomes" id="UP000091929">
    <property type="component" value="Unassembled WGS sequence"/>
</dbReference>
<evidence type="ECO:0000313" key="2">
    <source>
        <dbReference type="EMBL" id="KYC45446.1"/>
    </source>
</evidence>
<gene>
    <name evidence="2" type="ORF">APG10_00821</name>
    <name evidence="3" type="ORF">APG11_01340</name>
    <name evidence="4" type="ORF">APG12_00137</name>
</gene>
<feature type="transmembrane region" description="Helical" evidence="1">
    <location>
        <begin position="45"/>
        <end position="65"/>
    </location>
</feature>
<dbReference type="PATRIC" id="fig|1706438.3.peg.137"/>
<protein>
    <recommendedName>
        <fullName evidence="7">DUF2178 domain-containing protein</fullName>
    </recommendedName>
</protein>
<dbReference type="Proteomes" id="UP000092403">
    <property type="component" value="Unassembled WGS sequence"/>
</dbReference>
<feature type="transmembrane region" description="Helical" evidence="1">
    <location>
        <begin position="111"/>
        <end position="133"/>
    </location>
</feature>
<accession>A0A150J2L3</accession>
<keyword evidence="1" id="KW-0472">Membrane</keyword>
<dbReference type="PATRIC" id="fig|1706437.3.peg.1347"/>
<dbReference type="EMBL" id="LNGF01000030">
    <property type="protein sequence ID" value="KYC47184.1"/>
    <property type="molecule type" value="Genomic_DNA"/>
</dbReference>
<keyword evidence="1" id="KW-0812">Transmembrane</keyword>
<organism evidence="2 6">
    <name type="scientific">Candidatus Methanofastidiosum methylothiophilum</name>
    <dbReference type="NCBI Taxonomy" id="1705564"/>
    <lineage>
        <taxon>Archaea</taxon>
        <taxon>Methanobacteriati</taxon>
        <taxon>Methanobacteriota</taxon>
        <taxon>Stenosarchaea group</taxon>
        <taxon>Candidatus Methanofastidiosia</taxon>
        <taxon>Candidatus Methanofastidiosales</taxon>
        <taxon>Candidatus Methanofastidiosaceae</taxon>
        <taxon>Candidatus Methanofastidiosum</taxon>
    </lineage>
</organism>
<evidence type="ECO:0000313" key="5">
    <source>
        <dbReference type="Proteomes" id="UP000091929"/>
    </source>
</evidence>
<dbReference type="Proteomes" id="UP000092401">
    <property type="component" value="Unassembled WGS sequence"/>
</dbReference>
<evidence type="ECO:0000256" key="1">
    <source>
        <dbReference type="SAM" id="Phobius"/>
    </source>
</evidence>
<feature type="transmembrane region" description="Helical" evidence="1">
    <location>
        <begin position="12"/>
        <end position="33"/>
    </location>
</feature>
<evidence type="ECO:0000313" key="3">
    <source>
        <dbReference type="EMBL" id="KYC47184.1"/>
    </source>
</evidence>
<comment type="caution">
    <text evidence="2">The sequence shown here is derived from an EMBL/GenBank/DDBJ whole genome shotgun (WGS) entry which is preliminary data.</text>
</comment>
<accession>A0A150IR99</accession>
<accession>A0A150IKA3</accession>
<dbReference type="EMBL" id="LNGE01000018">
    <property type="protein sequence ID" value="KYC45446.1"/>
    <property type="molecule type" value="Genomic_DNA"/>
</dbReference>
<evidence type="ECO:0008006" key="7">
    <source>
        <dbReference type="Google" id="ProtNLM"/>
    </source>
</evidence>
<dbReference type="PATRIC" id="fig|1706436.3.peg.830"/>
<evidence type="ECO:0000313" key="4">
    <source>
        <dbReference type="EMBL" id="KYC51473.1"/>
    </source>
</evidence>
<feature type="transmembrane region" description="Helical" evidence="1">
    <location>
        <begin position="86"/>
        <end position="105"/>
    </location>
</feature>